<dbReference type="EMBL" id="CAUWAG010000006">
    <property type="protein sequence ID" value="CAJ2504057.1"/>
    <property type="molecule type" value="Genomic_DNA"/>
</dbReference>
<dbReference type="PANTHER" id="PTHR36205">
    <property type="entry name" value="CHROMOSOME 19, WHOLE GENOME SHOTGUN SEQUENCE"/>
    <property type="match status" value="1"/>
</dbReference>
<organism evidence="1 2">
    <name type="scientific">Anthostomella pinea</name>
    <dbReference type="NCBI Taxonomy" id="933095"/>
    <lineage>
        <taxon>Eukaryota</taxon>
        <taxon>Fungi</taxon>
        <taxon>Dikarya</taxon>
        <taxon>Ascomycota</taxon>
        <taxon>Pezizomycotina</taxon>
        <taxon>Sordariomycetes</taxon>
        <taxon>Xylariomycetidae</taxon>
        <taxon>Xylariales</taxon>
        <taxon>Xylariaceae</taxon>
        <taxon>Anthostomella</taxon>
    </lineage>
</organism>
<name>A0AAI8VAH6_9PEZI</name>
<dbReference type="PANTHER" id="PTHR36205:SF2">
    <property type="entry name" value="MAJOR FACILITATOR SUPERFAMILY TRANSPORTER"/>
    <property type="match status" value="1"/>
</dbReference>
<evidence type="ECO:0000313" key="2">
    <source>
        <dbReference type="Proteomes" id="UP001295740"/>
    </source>
</evidence>
<comment type="caution">
    <text evidence="1">The sequence shown here is derived from an EMBL/GenBank/DDBJ whole genome shotgun (WGS) entry which is preliminary data.</text>
</comment>
<sequence>MSAITARRFTVVTAVVLMVLLLSRPFLFLSDDISVQSPVLHVALPAACQIWPGHDYSQDHLNHTDCDDTILSPLLGDVSALGNPRRCLEPGSRLDQYYYIPGRNWFEVRWGHVQTRCAAAEYKLSPLDSQMDMTWRKPADAPGSEVEASQPENTGRTAVVLRSWDTYEYTDNRLAWLRALIAEVSLQRVGRYQIFLLVHVKNPDINLEEDDAAYEQAMRDYVPEEFREMAFLFNERTLKAWYPLVEEHGAQDQMYQALQIFSQKFQQYDYVWQLEMDLRFTGHVHDTLESASTFTRAQPRRNLWERNGRFFIPALHNNSYENFVDAVDTEIGDAGVWGPALSPGFTPKGPQPPSRTERDWGIGEDADLITFMPIFDPVGTEWIYEGNVNGFAEGLSTPRRAAVVSVTRSSRRLLQLVSDAQRERGQWVVSESILETFALLHGLKAVAVPQPIIFTEQFGAEELDANIHKGPPHSRAGGEYSTLLYSKIGFVETPWWDASYWFREESAAGQTWQAYKEGRPLPPMLLHPVKER</sequence>
<dbReference type="AlphaFoldDB" id="A0AAI8VAH6"/>
<evidence type="ECO:0000313" key="1">
    <source>
        <dbReference type="EMBL" id="CAJ2504057.1"/>
    </source>
</evidence>
<proteinExistence type="predicted"/>
<protein>
    <submittedName>
        <fullName evidence="1">Uu.00g114510.m01.CDS01</fullName>
    </submittedName>
</protein>
<dbReference type="Proteomes" id="UP001295740">
    <property type="component" value="Unassembled WGS sequence"/>
</dbReference>
<dbReference type="InterPro" id="IPR021822">
    <property type="entry name" value="DUF3405"/>
</dbReference>
<keyword evidence="2" id="KW-1185">Reference proteome</keyword>
<accession>A0AAI8VAH6</accession>
<gene>
    <name evidence="1" type="ORF">KHLLAP_LOCUS4525</name>
</gene>
<dbReference type="Pfam" id="PF11885">
    <property type="entry name" value="DUF3405"/>
    <property type="match status" value="1"/>
</dbReference>
<reference evidence="1" key="1">
    <citation type="submission" date="2023-10" db="EMBL/GenBank/DDBJ databases">
        <authorList>
            <person name="Hackl T."/>
        </authorList>
    </citation>
    <scope>NUCLEOTIDE SEQUENCE</scope>
</reference>